<feature type="domain" description="Protein kinase" evidence="5">
    <location>
        <begin position="1"/>
        <end position="261"/>
    </location>
</feature>
<dbReference type="PANTHER" id="PTHR43289">
    <property type="entry name" value="MITOGEN-ACTIVATED PROTEIN KINASE KINASE KINASE 20-RELATED"/>
    <property type="match status" value="1"/>
</dbReference>
<protein>
    <submittedName>
        <fullName evidence="6">Protein kinase</fullName>
    </submittedName>
</protein>
<keyword evidence="3 6" id="KW-0418">Kinase</keyword>
<dbReference type="SMART" id="SM00220">
    <property type="entry name" value="S_TKc"/>
    <property type="match status" value="1"/>
</dbReference>
<dbReference type="RefSeq" id="WP_325774656.1">
    <property type="nucleotide sequence ID" value="NZ_VTDN01000002.1"/>
</dbReference>
<dbReference type="Gene3D" id="1.10.510.10">
    <property type="entry name" value="Transferase(Phosphotransferase) domain 1"/>
    <property type="match status" value="1"/>
</dbReference>
<evidence type="ECO:0000256" key="2">
    <source>
        <dbReference type="ARBA" id="ARBA00022741"/>
    </source>
</evidence>
<dbReference type="Proteomes" id="UP001339883">
    <property type="component" value="Unassembled WGS sequence"/>
</dbReference>
<keyword evidence="2" id="KW-0547">Nucleotide-binding</keyword>
<sequence>MSPKLKHIEVVSKSSSLVYGRKVYRLINAHQYFYLKTQTYTGHEVFIKGFENEVFFYKKHYKDHVTLPVYEVSPRILDELNIQNDTLCLMLPEADKTLLDIQPFDLNLLEIIGFILKLSVCLGKIHQLGYIHGDIKKDHFLTYNGQIFLLDFEHTHFAFDNNSISLTATPRYMAPELFHGACKSVQTDLYALGIVLYEWLTQHRLATQSYQAWAQLHCQEYFFELPQQYNKLQLIIDGLLAKSSALRFKTTAELIQVIQLI</sequence>
<dbReference type="GO" id="GO:0016301">
    <property type="term" value="F:kinase activity"/>
    <property type="evidence" value="ECO:0007669"/>
    <property type="project" value="UniProtKB-KW"/>
</dbReference>
<comment type="caution">
    <text evidence="6">The sequence shown here is derived from an EMBL/GenBank/DDBJ whole genome shotgun (WGS) entry which is preliminary data.</text>
</comment>
<evidence type="ECO:0000313" key="7">
    <source>
        <dbReference type="Proteomes" id="UP001339883"/>
    </source>
</evidence>
<dbReference type="PROSITE" id="PS50011">
    <property type="entry name" value="PROTEIN_KINASE_DOM"/>
    <property type="match status" value="1"/>
</dbReference>
<dbReference type="Pfam" id="PF00069">
    <property type="entry name" value="Pkinase"/>
    <property type="match status" value="1"/>
</dbReference>
<evidence type="ECO:0000256" key="4">
    <source>
        <dbReference type="ARBA" id="ARBA00022840"/>
    </source>
</evidence>
<reference evidence="6 7" key="1">
    <citation type="submission" date="2019-08" db="EMBL/GenBank/DDBJ databases">
        <title>Five species of Acinetobacter isolated from floral nectar and animal pollinators.</title>
        <authorList>
            <person name="Hendry T.A."/>
        </authorList>
    </citation>
    <scope>NUCLEOTIDE SEQUENCE [LARGE SCALE GENOMIC DNA]</scope>
    <source>
        <strain evidence="6 7">MD18.27</strain>
    </source>
</reference>
<dbReference type="SUPFAM" id="SSF56112">
    <property type="entry name" value="Protein kinase-like (PK-like)"/>
    <property type="match status" value="1"/>
</dbReference>
<evidence type="ECO:0000313" key="6">
    <source>
        <dbReference type="EMBL" id="MEB5476077.1"/>
    </source>
</evidence>
<organism evidence="6 7">
    <name type="scientific">Acinetobacter pollinis</name>
    <dbReference type="NCBI Taxonomy" id="2605270"/>
    <lineage>
        <taxon>Bacteria</taxon>
        <taxon>Pseudomonadati</taxon>
        <taxon>Pseudomonadota</taxon>
        <taxon>Gammaproteobacteria</taxon>
        <taxon>Moraxellales</taxon>
        <taxon>Moraxellaceae</taxon>
        <taxon>Acinetobacter</taxon>
    </lineage>
</organism>
<name>A0ABU6DT17_9GAMM</name>
<evidence type="ECO:0000259" key="5">
    <source>
        <dbReference type="PROSITE" id="PS50011"/>
    </source>
</evidence>
<keyword evidence="7" id="KW-1185">Reference proteome</keyword>
<dbReference type="InterPro" id="IPR000719">
    <property type="entry name" value="Prot_kinase_dom"/>
</dbReference>
<dbReference type="EMBL" id="VTDN01000002">
    <property type="protein sequence ID" value="MEB5476077.1"/>
    <property type="molecule type" value="Genomic_DNA"/>
</dbReference>
<keyword evidence="4" id="KW-0067">ATP-binding</keyword>
<gene>
    <name evidence="6" type="ORF">I2F25_03245</name>
</gene>
<accession>A0ABU6DT17</accession>
<keyword evidence="1" id="KW-0808">Transferase</keyword>
<proteinExistence type="predicted"/>
<dbReference type="PANTHER" id="PTHR43289:SF6">
    <property type="entry name" value="SERINE_THREONINE-PROTEIN KINASE NEKL-3"/>
    <property type="match status" value="1"/>
</dbReference>
<evidence type="ECO:0000256" key="1">
    <source>
        <dbReference type="ARBA" id="ARBA00022679"/>
    </source>
</evidence>
<evidence type="ECO:0000256" key="3">
    <source>
        <dbReference type="ARBA" id="ARBA00022777"/>
    </source>
</evidence>
<dbReference type="InterPro" id="IPR011009">
    <property type="entry name" value="Kinase-like_dom_sf"/>
</dbReference>